<evidence type="ECO:0000313" key="1">
    <source>
        <dbReference type="EMBL" id="KAI4459810.1"/>
    </source>
</evidence>
<name>A0ACB9SYZ4_HOLOL</name>
<organism evidence="1 2">
    <name type="scientific">Holotrichia oblita</name>
    <name type="common">Chafer beetle</name>
    <dbReference type="NCBI Taxonomy" id="644536"/>
    <lineage>
        <taxon>Eukaryota</taxon>
        <taxon>Metazoa</taxon>
        <taxon>Ecdysozoa</taxon>
        <taxon>Arthropoda</taxon>
        <taxon>Hexapoda</taxon>
        <taxon>Insecta</taxon>
        <taxon>Pterygota</taxon>
        <taxon>Neoptera</taxon>
        <taxon>Endopterygota</taxon>
        <taxon>Coleoptera</taxon>
        <taxon>Polyphaga</taxon>
        <taxon>Scarabaeiformia</taxon>
        <taxon>Scarabaeidae</taxon>
        <taxon>Melolonthinae</taxon>
        <taxon>Holotrichia</taxon>
    </lineage>
</organism>
<keyword evidence="2" id="KW-1185">Reference proteome</keyword>
<sequence length="442" mass="50266">MPPTCTPEKKNDYQNERVPSESNELYFTTKEFVIQSSDARTRVCEDIQINALVRIFPDLDKLFTLHKQVGYGTFSTVYLASLKTNQNKQFAIKHIVPTCHPERIKFELQCLQDIGGINNVAGVNLCLRNRNDIVLIMPYQPHDFFNDYVGLMDVSEVACYMKNLLVALARVHSFGIVHRDIKPSNFLYDRKNKRFMLVDFGLAHSVCVTKEMPDKKRKRDMLSPIIDDLTQPLKKLASSNPPIQILGTSQKENDPLNKEKEQVTCNRTPKIKQNNTNKSRQSEVILTQSSHGHIRSEHKDVACRCYGKPRTCNFCITKKFLKALRAGTPGFRPPEVLLKSAEQNTGRYLTCSENCPPLDLRKICCTLRARDKLSACITHNDACSKCNQPMACCLCVGVELNKSIPDEFTVEAYDVLSKLLDVNVKTRITANEALKHSFFKDL</sequence>
<evidence type="ECO:0000313" key="2">
    <source>
        <dbReference type="Proteomes" id="UP001056778"/>
    </source>
</evidence>
<dbReference type="EMBL" id="CM043020">
    <property type="protein sequence ID" value="KAI4459810.1"/>
    <property type="molecule type" value="Genomic_DNA"/>
</dbReference>
<comment type="caution">
    <text evidence="1">The sequence shown here is derived from an EMBL/GenBank/DDBJ whole genome shotgun (WGS) entry which is preliminary data.</text>
</comment>
<dbReference type="Proteomes" id="UP001056778">
    <property type="component" value="Chromosome 6"/>
</dbReference>
<proteinExistence type="predicted"/>
<keyword evidence="1" id="KW-0808">Transferase</keyword>
<keyword evidence="1" id="KW-0418">Kinase</keyword>
<gene>
    <name evidence="1" type="ORF">MML48_6g00001992</name>
</gene>
<reference evidence="1" key="1">
    <citation type="submission" date="2022-04" db="EMBL/GenBank/DDBJ databases">
        <title>Chromosome-scale genome assembly of Holotrichia oblita Faldermann.</title>
        <authorList>
            <person name="Rongchong L."/>
        </authorList>
    </citation>
    <scope>NUCLEOTIDE SEQUENCE</scope>
    <source>
        <strain evidence="1">81SQS9</strain>
    </source>
</reference>
<protein>
    <submittedName>
        <fullName evidence="1">Casein kinase-related</fullName>
    </submittedName>
</protein>
<accession>A0ACB9SYZ4</accession>